<keyword evidence="2" id="KW-0865">Zymogen</keyword>
<dbReference type="Pfam" id="PF12588">
    <property type="entry name" value="PSDC"/>
    <property type="match status" value="1"/>
</dbReference>
<dbReference type="GO" id="GO:0008654">
    <property type="term" value="P:phospholipid biosynthetic process"/>
    <property type="evidence" value="ECO:0007669"/>
    <property type="project" value="InterPro"/>
</dbReference>
<reference evidence="6 7" key="1">
    <citation type="submission" date="2018-05" db="EMBL/GenBank/DDBJ databases">
        <title>Complete genome sequence of Massilia oculi sp. nov. CCUG 43427T (=DSM 26321T), the type strain of M. oculi, and comparison with genome sequences of other Massilia strains.</title>
        <authorList>
            <person name="Zhu B."/>
        </authorList>
    </citation>
    <scope>NUCLEOTIDE SEQUENCE [LARGE SCALE GENOMIC DNA]</scope>
    <source>
        <strain evidence="6 7">CCUG 43427</strain>
    </source>
</reference>
<keyword evidence="1" id="KW-0210">Decarboxylase</keyword>
<name>A0A2S2DF78_9BURK</name>
<evidence type="ECO:0000256" key="2">
    <source>
        <dbReference type="ARBA" id="ARBA00023145"/>
    </source>
</evidence>
<evidence type="ECO:0000313" key="7">
    <source>
        <dbReference type="Proteomes" id="UP000245820"/>
    </source>
</evidence>
<dbReference type="KEGG" id="mtim:DIR46_05985"/>
<feature type="domain" description="L-tryptophan decarboxylase PsiD-like" evidence="5">
    <location>
        <begin position="18"/>
        <end position="144"/>
    </location>
</feature>
<gene>
    <name evidence="6" type="ORF">DIR46_05985</name>
</gene>
<dbReference type="Proteomes" id="UP000245820">
    <property type="component" value="Chromosome"/>
</dbReference>
<dbReference type="InterPro" id="IPR003817">
    <property type="entry name" value="PS_Dcarbxylase"/>
</dbReference>
<keyword evidence="3" id="KW-0456">Lyase</keyword>
<evidence type="ECO:0000256" key="1">
    <source>
        <dbReference type="ARBA" id="ARBA00022793"/>
    </source>
</evidence>
<protein>
    <submittedName>
        <fullName evidence="6">Phosphatidylserine decarboxylase</fullName>
    </submittedName>
</protein>
<sequence length="383" mass="41720">MRRYVERVLGAGRMPLAPSVQALATYIEDNEDVRRLADKACAECLASVGTHSPRIQDVDALLHGFNTMLTHAPGFVEGELIGLPFSAFLADIGRTASGAALFRHPVVKLLASNILNDWHAFLDSPASNVGFRVDGEQWLSAAVKERYRFSLWRKDAGAPPYWNSWNAFLTRPFDDPALARPVADPDSNRTVACPTDGAPARADAFRFGSRHCTLADLLATSAPQQQALVDRYRLVELFEGGRVFQTTLGPYDFQRWWAPVHGEVLFDPFTIPGGFASGVIVIRTADHGHVCCIPTGTRAASGIVFDPAVRRGARVRKGQEMGMFSGGGVSFALFFEKPPGKELIFLNADAVRRSRGSVLIGAQLGAWYVGKSSPTDLNIGFSK</sequence>
<dbReference type="EMBL" id="CP029343">
    <property type="protein sequence ID" value="AWL04023.1"/>
    <property type="molecule type" value="Genomic_DNA"/>
</dbReference>
<evidence type="ECO:0000313" key="6">
    <source>
        <dbReference type="EMBL" id="AWL04023.1"/>
    </source>
</evidence>
<dbReference type="AlphaFoldDB" id="A0A2S2DF78"/>
<evidence type="ECO:0000256" key="4">
    <source>
        <dbReference type="ARBA" id="ARBA00023317"/>
    </source>
</evidence>
<organism evidence="6 7">
    <name type="scientific">Massilia oculi</name>
    <dbReference type="NCBI Taxonomy" id="945844"/>
    <lineage>
        <taxon>Bacteria</taxon>
        <taxon>Pseudomonadati</taxon>
        <taxon>Pseudomonadota</taxon>
        <taxon>Betaproteobacteria</taxon>
        <taxon>Burkholderiales</taxon>
        <taxon>Oxalobacteraceae</taxon>
        <taxon>Telluria group</taxon>
        <taxon>Massilia</taxon>
    </lineage>
</organism>
<dbReference type="Pfam" id="PF02666">
    <property type="entry name" value="PS_Dcarbxylase"/>
    <property type="match status" value="1"/>
</dbReference>
<proteinExistence type="predicted"/>
<dbReference type="InterPro" id="IPR022237">
    <property type="entry name" value="PsiD-like"/>
</dbReference>
<evidence type="ECO:0000259" key="5">
    <source>
        <dbReference type="Pfam" id="PF12588"/>
    </source>
</evidence>
<evidence type="ECO:0000256" key="3">
    <source>
        <dbReference type="ARBA" id="ARBA00023239"/>
    </source>
</evidence>
<keyword evidence="7" id="KW-1185">Reference proteome</keyword>
<dbReference type="OrthoDB" id="9802030at2"/>
<keyword evidence="4" id="KW-0670">Pyruvate</keyword>
<accession>A0A2S2DF78</accession>
<dbReference type="GO" id="GO:0004609">
    <property type="term" value="F:phosphatidylserine decarboxylase activity"/>
    <property type="evidence" value="ECO:0007669"/>
    <property type="project" value="InterPro"/>
</dbReference>